<comment type="caution">
    <text evidence="1">The sequence shown here is derived from an EMBL/GenBank/DDBJ whole genome shotgun (WGS) entry which is preliminary data.</text>
</comment>
<gene>
    <name evidence="1" type="ORF">F993_01956</name>
</gene>
<name>A0ABN0JF68_9GAMM</name>
<reference evidence="1 2" key="1">
    <citation type="submission" date="2013-02" db="EMBL/GenBank/DDBJ databases">
        <title>The Genome Sequence of Acinetobacter sp. NIPH 809.</title>
        <authorList>
            <consortium name="The Broad Institute Genome Sequencing Platform"/>
            <consortium name="The Broad Institute Genome Sequencing Center for Infectious Disease"/>
            <person name="Cerqueira G."/>
            <person name="Feldgarden M."/>
            <person name="Courvalin P."/>
            <person name="Perichon B."/>
            <person name="Grillot-Courvalin C."/>
            <person name="Clermont D."/>
            <person name="Rocha E."/>
            <person name="Yoon E.-J."/>
            <person name="Nemec A."/>
            <person name="Walker B."/>
            <person name="Young S.K."/>
            <person name="Zeng Q."/>
            <person name="Gargeya S."/>
            <person name="Fitzgerald M."/>
            <person name="Haas B."/>
            <person name="Abouelleil A."/>
            <person name="Alvarado L."/>
            <person name="Arachchi H.M."/>
            <person name="Berlin A.M."/>
            <person name="Chapman S.B."/>
            <person name="Dewar J."/>
            <person name="Goldberg J."/>
            <person name="Griggs A."/>
            <person name="Gujja S."/>
            <person name="Hansen M."/>
            <person name="Howarth C."/>
            <person name="Imamovic A."/>
            <person name="Larimer J."/>
            <person name="McCowan C."/>
            <person name="Murphy C."/>
            <person name="Neiman D."/>
            <person name="Pearson M."/>
            <person name="Priest M."/>
            <person name="Roberts A."/>
            <person name="Saif S."/>
            <person name="Shea T."/>
            <person name="Sisk P."/>
            <person name="Sykes S."/>
            <person name="Wortman J."/>
            <person name="Nusbaum C."/>
            <person name="Birren B."/>
        </authorList>
    </citation>
    <scope>NUCLEOTIDE SEQUENCE [LARGE SCALE GENOMIC DNA]</scope>
    <source>
        <strain evidence="1 2">NIPH 809</strain>
    </source>
</reference>
<keyword evidence="2" id="KW-1185">Reference proteome</keyword>
<accession>A0ABN0JF68</accession>
<organism evidence="1 2">
    <name type="scientific">Acinetobacter proteolyticus</name>
    <dbReference type="NCBI Taxonomy" id="1776741"/>
    <lineage>
        <taxon>Bacteria</taxon>
        <taxon>Pseudomonadati</taxon>
        <taxon>Pseudomonadota</taxon>
        <taxon>Gammaproteobacteria</taxon>
        <taxon>Moraxellales</taxon>
        <taxon>Moraxellaceae</taxon>
        <taxon>Acinetobacter</taxon>
    </lineage>
</organism>
<dbReference type="Proteomes" id="UP000013034">
    <property type="component" value="Unassembled WGS sequence"/>
</dbReference>
<sequence>MHLFIQQCEKVDNLPDGELEKYINSEYFGPNLIRDALKNDAFYDLNKTENLILLNGQWLRNHPDLLVLEIDQMFDEIEKFLGRKIQREY</sequence>
<protein>
    <submittedName>
        <fullName evidence="1">Uncharacterized protein</fullName>
    </submittedName>
</protein>
<evidence type="ECO:0000313" key="1">
    <source>
        <dbReference type="EMBL" id="ENU23802.1"/>
    </source>
</evidence>
<dbReference type="EMBL" id="APOI01000015">
    <property type="protein sequence ID" value="ENU23802.1"/>
    <property type="molecule type" value="Genomic_DNA"/>
</dbReference>
<evidence type="ECO:0000313" key="2">
    <source>
        <dbReference type="Proteomes" id="UP000013034"/>
    </source>
</evidence>
<proteinExistence type="predicted"/>